<evidence type="ECO:0000256" key="1">
    <source>
        <dbReference type="ARBA" id="ARBA00004442"/>
    </source>
</evidence>
<evidence type="ECO:0000256" key="2">
    <source>
        <dbReference type="ARBA" id="ARBA00023136"/>
    </source>
</evidence>
<feature type="coiled-coil region" evidence="5">
    <location>
        <begin position="89"/>
        <end position="149"/>
    </location>
</feature>
<accession>A0A1W6SSA5</accession>
<keyword evidence="7" id="KW-0282">Flagellum</keyword>
<evidence type="ECO:0000313" key="8">
    <source>
        <dbReference type="Proteomes" id="UP000012179"/>
    </source>
</evidence>
<keyword evidence="5" id="KW-0175">Coiled coil</keyword>
<dbReference type="PRINTS" id="PR01021">
    <property type="entry name" value="OMPADOMAIN"/>
</dbReference>
<dbReference type="Gene3D" id="3.30.1330.60">
    <property type="entry name" value="OmpA-like domain"/>
    <property type="match status" value="1"/>
</dbReference>
<dbReference type="EMBL" id="CP021106">
    <property type="protein sequence ID" value="ARO88694.1"/>
    <property type="molecule type" value="Genomic_DNA"/>
</dbReference>
<dbReference type="InterPro" id="IPR006665">
    <property type="entry name" value="OmpA-like"/>
</dbReference>
<dbReference type="SUPFAM" id="SSF103088">
    <property type="entry name" value="OmpA-like"/>
    <property type="match status" value="1"/>
</dbReference>
<dbReference type="Proteomes" id="UP000012179">
    <property type="component" value="Chromosome"/>
</dbReference>
<keyword evidence="7" id="KW-0966">Cell projection</keyword>
<proteinExistence type="predicted"/>
<feature type="domain" description="OmpA-like" evidence="6">
    <location>
        <begin position="151"/>
        <end position="268"/>
    </location>
</feature>
<dbReference type="Pfam" id="PF14346">
    <property type="entry name" value="DUF4398"/>
    <property type="match status" value="1"/>
</dbReference>
<evidence type="ECO:0000256" key="4">
    <source>
        <dbReference type="PROSITE-ProRule" id="PRU00473"/>
    </source>
</evidence>
<reference evidence="7 8" key="1">
    <citation type="journal article" date="2015" name="Int. J. Syst. Evol. Microbiol.">
        <title>Nitrosospira lacus sp. nov., a psychrotolerant, ammonia-oxidizing bacterium from sandy lake sediment.</title>
        <authorList>
            <person name="Urakawa H."/>
            <person name="Garcia J.C."/>
            <person name="Nielsen J.L."/>
            <person name="Le V.Q."/>
            <person name="Kozlowski J.A."/>
            <person name="Stein L.Y."/>
            <person name="Lim C.K."/>
            <person name="Pommerening-Roser A."/>
            <person name="Martens-Habbena W."/>
            <person name="Stahl D.A."/>
            <person name="Klotz M.G."/>
        </authorList>
    </citation>
    <scope>NUCLEOTIDE SEQUENCE [LARGE SCALE GENOMIC DNA]</scope>
    <source>
        <strain evidence="7 8">APG3</strain>
    </source>
</reference>
<evidence type="ECO:0000256" key="5">
    <source>
        <dbReference type="SAM" id="Coils"/>
    </source>
</evidence>
<dbReference type="InterPro" id="IPR036737">
    <property type="entry name" value="OmpA-like_sf"/>
</dbReference>
<organism evidence="7 8">
    <name type="scientific">Nitrosospira lacus</name>
    <dbReference type="NCBI Taxonomy" id="1288494"/>
    <lineage>
        <taxon>Bacteria</taxon>
        <taxon>Pseudomonadati</taxon>
        <taxon>Pseudomonadota</taxon>
        <taxon>Betaproteobacteria</taxon>
        <taxon>Nitrosomonadales</taxon>
        <taxon>Nitrosomonadaceae</taxon>
        <taxon>Nitrosospira</taxon>
    </lineage>
</organism>
<dbReference type="CDD" id="cd07185">
    <property type="entry name" value="OmpA_C-like"/>
    <property type="match status" value="1"/>
</dbReference>
<keyword evidence="2 4" id="KW-0472">Membrane</keyword>
<dbReference type="PANTHER" id="PTHR30329:SF21">
    <property type="entry name" value="LIPOPROTEIN YIAD-RELATED"/>
    <property type="match status" value="1"/>
</dbReference>
<sequence>MNKNELLTISLVAVAILTGCAMPDRNARLEDARNSYNDAQSNPQVVNLAALELKEAGDALSKANNAWNQRQDPATVDHLAYLAQRRVAIAQESAKRKSAEADVSQAEAERDKVRLAARTQEADRSQQQAQDAEMRARQLEQQLNELNAKQTDRGLVITLGDVLFDTDQAQLKSGGAREVQKLADVLKQNPQRTVFIEGFTDSTGSDSHNQELSERRANAVRDTLLNLGISGDRITTRGYGKNFPIASNDNQAGRLLNRRVEIVISDQSGNIRSR</sequence>
<dbReference type="AlphaFoldDB" id="A0A1W6SSA5"/>
<keyword evidence="7" id="KW-0969">Cilium</keyword>
<dbReference type="PANTHER" id="PTHR30329">
    <property type="entry name" value="STATOR ELEMENT OF FLAGELLAR MOTOR COMPLEX"/>
    <property type="match status" value="1"/>
</dbReference>
<dbReference type="InterPro" id="IPR006664">
    <property type="entry name" value="OMP_bac"/>
</dbReference>
<dbReference type="OrthoDB" id="9782229at2"/>
<comment type="subcellular location">
    <subcellularLocation>
        <location evidence="1">Cell outer membrane</location>
    </subcellularLocation>
</comment>
<evidence type="ECO:0000256" key="3">
    <source>
        <dbReference type="ARBA" id="ARBA00023237"/>
    </source>
</evidence>
<protein>
    <submittedName>
        <fullName evidence="7">Flagellar motor protein MotB</fullName>
    </submittedName>
</protein>
<dbReference type="PROSITE" id="PS51123">
    <property type="entry name" value="OMPA_2"/>
    <property type="match status" value="1"/>
</dbReference>
<keyword evidence="3" id="KW-0998">Cell outer membrane</keyword>
<gene>
    <name evidence="7" type="ORF">EBAPG3_013475</name>
</gene>
<name>A0A1W6SSA5_9PROT</name>
<dbReference type="eggNOG" id="COG2885">
    <property type="taxonomic scope" value="Bacteria"/>
</dbReference>
<dbReference type="RefSeq" id="WP_004179530.1">
    <property type="nucleotide sequence ID" value="NZ_CP021106.3"/>
</dbReference>
<dbReference type="GO" id="GO:0009279">
    <property type="term" value="C:cell outer membrane"/>
    <property type="evidence" value="ECO:0007669"/>
    <property type="project" value="UniProtKB-SubCell"/>
</dbReference>
<evidence type="ECO:0000259" key="6">
    <source>
        <dbReference type="PROSITE" id="PS51123"/>
    </source>
</evidence>
<dbReference type="Pfam" id="PF00691">
    <property type="entry name" value="OmpA"/>
    <property type="match status" value="1"/>
</dbReference>
<evidence type="ECO:0000313" key="7">
    <source>
        <dbReference type="EMBL" id="ARO88694.1"/>
    </source>
</evidence>
<dbReference type="InterPro" id="IPR025511">
    <property type="entry name" value="DUF4398"/>
</dbReference>
<dbReference type="InterPro" id="IPR050330">
    <property type="entry name" value="Bact_OuterMem_StrucFunc"/>
</dbReference>
<dbReference type="PROSITE" id="PS51257">
    <property type="entry name" value="PROKAR_LIPOPROTEIN"/>
    <property type="match status" value="1"/>
</dbReference>
<keyword evidence="8" id="KW-1185">Reference proteome</keyword>
<dbReference type="KEGG" id="nlc:EBAPG3_013475"/>